<dbReference type="InterPro" id="IPR013762">
    <property type="entry name" value="Integrase-like_cat_sf"/>
</dbReference>
<dbReference type="EMBL" id="WLYX01000001">
    <property type="protein sequence ID" value="MTD32596.1"/>
    <property type="molecule type" value="Genomic_DNA"/>
</dbReference>
<dbReference type="InterPro" id="IPR011010">
    <property type="entry name" value="DNA_brk_join_enz"/>
</dbReference>
<gene>
    <name evidence="3" type="ORF">GKE73_02695</name>
</gene>
<evidence type="ECO:0000259" key="2">
    <source>
        <dbReference type="Pfam" id="PF00589"/>
    </source>
</evidence>
<dbReference type="GO" id="GO:0015074">
    <property type="term" value="P:DNA integration"/>
    <property type="evidence" value="ECO:0007669"/>
    <property type="project" value="InterPro"/>
</dbReference>
<dbReference type="Gene3D" id="1.10.443.10">
    <property type="entry name" value="Intergrase catalytic core"/>
    <property type="match status" value="1"/>
</dbReference>
<name>A0A844G892_9NEIS</name>
<dbReference type="Proteomes" id="UP000446658">
    <property type="component" value="Unassembled WGS sequence"/>
</dbReference>
<keyword evidence="4" id="KW-1185">Reference proteome</keyword>
<evidence type="ECO:0000313" key="3">
    <source>
        <dbReference type="EMBL" id="MTD32596.1"/>
    </source>
</evidence>
<feature type="domain" description="Tyr recombinase" evidence="2">
    <location>
        <begin position="16"/>
        <end position="104"/>
    </location>
</feature>
<dbReference type="SUPFAM" id="SSF56349">
    <property type="entry name" value="DNA breaking-rejoining enzymes"/>
    <property type="match status" value="1"/>
</dbReference>
<reference evidence="3 4" key="1">
    <citation type="submission" date="2019-11" db="EMBL/GenBank/DDBJ databases">
        <title>Draft genome sequence of Paludibacterium sp. dN18-1.</title>
        <authorList>
            <person name="Im W.-T."/>
        </authorList>
    </citation>
    <scope>NUCLEOTIDE SEQUENCE [LARGE SCALE GENOMIC DNA]</scope>
    <source>
        <strain evidence="4">dN 18-1</strain>
    </source>
</reference>
<comment type="caution">
    <text evidence="3">The sequence shown here is derived from an EMBL/GenBank/DDBJ whole genome shotgun (WGS) entry which is preliminary data.</text>
</comment>
<accession>A0A844G892</accession>
<organism evidence="3 4">
    <name type="scientific">Paludibacterium denitrificans</name>
    <dbReference type="NCBI Taxonomy" id="2675226"/>
    <lineage>
        <taxon>Bacteria</taxon>
        <taxon>Pseudomonadati</taxon>
        <taxon>Pseudomonadota</taxon>
        <taxon>Betaproteobacteria</taxon>
        <taxon>Neisseriales</taxon>
        <taxon>Chromobacteriaceae</taxon>
        <taxon>Paludibacterium</taxon>
    </lineage>
</organism>
<dbReference type="Pfam" id="PF00589">
    <property type="entry name" value="Phage_integrase"/>
    <property type="match status" value="1"/>
</dbReference>
<dbReference type="InterPro" id="IPR002104">
    <property type="entry name" value="Integrase_catalytic"/>
</dbReference>
<dbReference type="GO" id="GO:0003677">
    <property type="term" value="F:DNA binding"/>
    <property type="evidence" value="ECO:0007669"/>
    <property type="project" value="InterPro"/>
</dbReference>
<dbReference type="AlphaFoldDB" id="A0A844G892"/>
<evidence type="ECO:0000256" key="1">
    <source>
        <dbReference type="ARBA" id="ARBA00023172"/>
    </source>
</evidence>
<keyword evidence="1" id="KW-0233">DNA recombination</keyword>
<protein>
    <submittedName>
        <fullName evidence="3">Tyrosine-type recombinase/integrase</fullName>
    </submittedName>
</protein>
<sequence length="125" mass="13465">MTEQIWSVLEIARTAWSQGRSINDDTKRSAYVICNGSGEPYSAHGIGTAWTRARARAGIEGVTLKDLRAKAMTDAKKAGYSLTQISIGAAHTDEAMTEAYIKLRETPVSEVIMSLPGAGTAKETF</sequence>
<evidence type="ECO:0000313" key="4">
    <source>
        <dbReference type="Proteomes" id="UP000446658"/>
    </source>
</evidence>
<proteinExistence type="predicted"/>
<dbReference type="RefSeq" id="WP_230369077.1">
    <property type="nucleotide sequence ID" value="NZ_WLYX01000001.1"/>
</dbReference>
<dbReference type="GO" id="GO:0006310">
    <property type="term" value="P:DNA recombination"/>
    <property type="evidence" value="ECO:0007669"/>
    <property type="project" value="UniProtKB-KW"/>
</dbReference>